<dbReference type="Proteomes" id="UP001056500">
    <property type="component" value="Chromosome"/>
</dbReference>
<dbReference type="InterPro" id="IPR024775">
    <property type="entry name" value="DinB-like"/>
</dbReference>
<name>A0ABY4WAZ0_9BACL</name>
<accession>A0ABY4WAZ0</accession>
<protein>
    <submittedName>
        <fullName evidence="2">DinB family protein</fullName>
    </submittedName>
</protein>
<sequence>MNSVISNLQASVDEMLQLVDGLSEDLLRWKPSEEKWSIIEVLCHVEEAIPYWLRELHAAIQSPGSEWGRGLQHEGRLAAVAQAGQRSLSEAVAGVCQLKEEMSKQLASVQMSDLQKEAPSRNPRFGTKPLQFIVDHLLVEHLQTHVEQIKRNLRQYAEAGLSNTH</sequence>
<dbReference type="RefSeq" id="WP_251871449.1">
    <property type="nucleotide sequence ID" value="NZ_CP098755.1"/>
</dbReference>
<gene>
    <name evidence="2" type="ORF">NDK47_19550</name>
</gene>
<dbReference type="SUPFAM" id="SSF109854">
    <property type="entry name" value="DinB/YfiT-like putative metalloenzymes"/>
    <property type="match status" value="1"/>
</dbReference>
<dbReference type="InterPro" id="IPR034660">
    <property type="entry name" value="DinB/YfiT-like"/>
</dbReference>
<proteinExistence type="predicted"/>
<feature type="domain" description="DinB-like" evidence="1">
    <location>
        <begin position="9"/>
        <end position="149"/>
    </location>
</feature>
<dbReference type="Gene3D" id="1.20.120.450">
    <property type="entry name" value="dinb family like domain"/>
    <property type="match status" value="1"/>
</dbReference>
<organism evidence="2 3">
    <name type="scientific">Brevibacillus ruminantium</name>
    <dbReference type="NCBI Taxonomy" id="2950604"/>
    <lineage>
        <taxon>Bacteria</taxon>
        <taxon>Bacillati</taxon>
        <taxon>Bacillota</taxon>
        <taxon>Bacilli</taxon>
        <taxon>Bacillales</taxon>
        <taxon>Paenibacillaceae</taxon>
        <taxon>Brevibacillus</taxon>
    </lineage>
</organism>
<keyword evidence="3" id="KW-1185">Reference proteome</keyword>
<dbReference type="EMBL" id="CP098755">
    <property type="protein sequence ID" value="USG64335.1"/>
    <property type="molecule type" value="Genomic_DNA"/>
</dbReference>
<evidence type="ECO:0000313" key="2">
    <source>
        <dbReference type="EMBL" id="USG64335.1"/>
    </source>
</evidence>
<reference evidence="2" key="1">
    <citation type="submission" date="2022-06" db="EMBL/GenBank/DDBJ databases">
        <title>Genome sequencing of Brevibacillus sp. BB3-R1.</title>
        <authorList>
            <person name="Heo J."/>
            <person name="Lee D."/>
            <person name="Won M."/>
            <person name="Han B.-H."/>
            <person name="Hong S.-B."/>
            <person name="Kwon S.-W."/>
        </authorList>
    </citation>
    <scope>NUCLEOTIDE SEQUENCE</scope>
    <source>
        <strain evidence="2">BB3-R1</strain>
    </source>
</reference>
<dbReference type="Pfam" id="PF12867">
    <property type="entry name" value="DinB_2"/>
    <property type="match status" value="1"/>
</dbReference>
<evidence type="ECO:0000259" key="1">
    <source>
        <dbReference type="Pfam" id="PF12867"/>
    </source>
</evidence>
<evidence type="ECO:0000313" key="3">
    <source>
        <dbReference type="Proteomes" id="UP001056500"/>
    </source>
</evidence>